<dbReference type="SUPFAM" id="SSF55008">
    <property type="entry name" value="HMA, heavy metal-associated domain"/>
    <property type="match status" value="1"/>
</dbReference>
<reference evidence="2 5" key="2">
    <citation type="submission" date="2018-07" db="EMBL/GenBank/DDBJ databases">
        <title>Genome sequences of Haloplanus sp. CBA1113.</title>
        <authorList>
            <person name="Kim Y.B."/>
            <person name="Roh S.W."/>
        </authorList>
    </citation>
    <scope>NUCLEOTIDE SEQUENCE [LARGE SCALE GENOMIC DNA]</scope>
    <source>
        <strain evidence="2 5">CBA1113</strain>
    </source>
</reference>
<keyword evidence="5" id="KW-1185">Reference proteome</keyword>
<dbReference type="EMBL" id="CP031150">
    <property type="protein sequence ID" value="AXG06478.1"/>
    <property type="molecule type" value="Genomic_DNA"/>
</dbReference>
<gene>
    <name evidence="3" type="ORF">DU484_08580</name>
    <name evidence="2" type="ORF">DU500_08620</name>
</gene>
<proteinExistence type="predicted"/>
<evidence type="ECO:0000313" key="4">
    <source>
        <dbReference type="Proteomes" id="UP000252985"/>
    </source>
</evidence>
<accession>A0A345ECH5</accession>
<evidence type="ECO:0000313" key="5">
    <source>
        <dbReference type="Proteomes" id="UP000253273"/>
    </source>
</evidence>
<dbReference type="AlphaFoldDB" id="A0A345E2Q6"/>
<dbReference type="Gene3D" id="3.30.70.100">
    <property type="match status" value="1"/>
</dbReference>
<evidence type="ECO:0000313" key="3">
    <source>
        <dbReference type="EMBL" id="AXG09897.1"/>
    </source>
</evidence>
<dbReference type="CDD" id="cd00371">
    <property type="entry name" value="HMA"/>
    <property type="match status" value="1"/>
</dbReference>
<protein>
    <submittedName>
        <fullName evidence="2">Heavy-metal-associated domain-containing protein</fullName>
    </submittedName>
</protein>
<accession>A0A345E2Q6</accession>
<sequence>MSTISTHQITVSDMMCNGCEDTIQDEIRHEHGVRRVSANHIEETVEVEGTDDMDIDALVQMINELGFTATRD</sequence>
<feature type="domain" description="HMA" evidence="1">
    <location>
        <begin position="5"/>
        <end position="70"/>
    </location>
</feature>
<dbReference type="OrthoDB" id="44171at2157"/>
<dbReference type="Proteomes" id="UP000253273">
    <property type="component" value="Chromosome"/>
</dbReference>
<dbReference type="InterPro" id="IPR006121">
    <property type="entry name" value="HMA_dom"/>
</dbReference>
<dbReference type="KEGG" id="haj:DU500_08620"/>
<reference evidence="3 4" key="1">
    <citation type="submission" date="2018-07" db="EMBL/GenBank/DDBJ databases">
        <title>Genome sequences of Haloplanus sp. CBA1112.</title>
        <authorList>
            <person name="Kim Y.B."/>
            <person name="Roh S.W."/>
        </authorList>
    </citation>
    <scope>NUCLEOTIDE SEQUENCE [LARGE SCALE GENOMIC DNA]</scope>
    <source>
        <strain evidence="3 4">CBA1112</strain>
    </source>
</reference>
<dbReference type="Proteomes" id="UP000252985">
    <property type="component" value="Chromosome"/>
</dbReference>
<dbReference type="Pfam" id="PF00403">
    <property type="entry name" value="HMA"/>
    <property type="match status" value="1"/>
</dbReference>
<dbReference type="GeneID" id="37287028"/>
<dbReference type="PROSITE" id="PS50846">
    <property type="entry name" value="HMA_2"/>
    <property type="match status" value="1"/>
</dbReference>
<evidence type="ECO:0000313" key="2">
    <source>
        <dbReference type="EMBL" id="AXG06478.1"/>
    </source>
</evidence>
<dbReference type="KEGG" id="haq:DU484_08580"/>
<evidence type="ECO:0000259" key="1">
    <source>
        <dbReference type="PROSITE" id="PS50846"/>
    </source>
</evidence>
<dbReference type="EMBL" id="CP031148">
    <property type="protein sequence ID" value="AXG09897.1"/>
    <property type="molecule type" value="Genomic_DNA"/>
</dbReference>
<dbReference type="RefSeq" id="WP_114585616.1">
    <property type="nucleotide sequence ID" value="NZ_CP031148.1"/>
</dbReference>
<dbReference type="GO" id="GO:0046872">
    <property type="term" value="F:metal ion binding"/>
    <property type="evidence" value="ECO:0007669"/>
    <property type="project" value="InterPro"/>
</dbReference>
<organism evidence="2 5">
    <name type="scientific">Haloplanus rubicundus</name>
    <dbReference type="NCBI Taxonomy" id="1547898"/>
    <lineage>
        <taxon>Archaea</taxon>
        <taxon>Methanobacteriati</taxon>
        <taxon>Methanobacteriota</taxon>
        <taxon>Stenosarchaea group</taxon>
        <taxon>Halobacteria</taxon>
        <taxon>Halobacteriales</taxon>
        <taxon>Haloferacaceae</taxon>
        <taxon>Haloplanus</taxon>
    </lineage>
</organism>
<dbReference type="InterPro" id="IPR036163">
    <property type="entry name" value="HMA_dom_sf"/>
</dbReference>
<name>A0A345E2Q6_9EURY</name>